<dbReference type="Proteomes" id="UP000008541">
    <property type="component" value="Chromosome"/>
</dbReference>
<gene>
    <name evidence="1" type="ordered locus">CLD_2552</name>
</gene>
<organism evidence="1 2">
    <name type="scientific">Clostridium botulinum (strain Okra / Type B1)</name>
    <dbReference type="NCBI Taxonomy" id="498213"/>
    <lineage>
        <taxon>Bacteria</taxon>
        <taxon>Bacillati</taxon>
        <taxon>Bacillota</taxon>
        <taxon>Clostridia</taxon>
        <taxon>Eubacteriales</taxon>
        <taxon>Clostridiaceae</taxon>
        <taxon>Clostridium</taxon>
    </lineage>
</organism>
<dbReference type="AlphaFoldDB" id="B1IFR3"/>
<accession>B1IFR3</accession>
<evidence type="ECO:0000313" key="2">
    <source>
        <dbReference type="Proteomes" id="UP000008541"/>
    </source>
</evidence>
<sequence>MKSYEQAEDNLFYGDWKNKYNRKNQRWNWGKFATTLLNDYDKVLSVLFAKKVSSTKIMLMNVNGRNKRMKQKQEFQNQMLIG</sequence>
<name>B1IFR3_CLOBK</name>
<proteinExistence type="predicted"/>
<evidence type="ECO:0000313" key="1">
    <source>
        <dbReference type="EMBL" id="ACA44666.1"/>
    </source>
</evidence>
<dbReference type="KEGG" id="cbb:CLD_2552"/>
<dbReference type="HOGENOM" id="CLU_2552217_0_0_9"/>
<evidence type="ECO:0008006" key="3">
    <source>
        <dbReference type="Google" id="ProtNLM"/>
    </source>
</evidence>
<reference evidence="1 2" key="1">
    <citation type="journal article" date="2007" name="PLoS ONE">
        <title>Analysis of the neurotoxin complex genes in Clostridium botulinum A1-A4 and B1 strains: BoNT/A3, /Ba4 and /B1 clusters are located within plasmids.</title>
        <authorList>
            <person name="Smith T.J."/>
            <person name="Hill K.K."/>
            <person name="Foley B.T."/>
            <person name="Detter J.C."/>
            <person name="Munk A.C."/>
            <person name="Bruce D.C."/>
            <person name="Doggett N.A."/>
            <person name="Smith L.A."/>
            <person name="Marks J.D."/>
            <person name="Xie G."/>
            <person name="Brettin T.S."/>
        </authorList>
    </citation>
    <scope>NUCLEOTIDE SEQUENCE [LARGE SCALE GENOMIC DNA]</scope>
    <source>
        <strain evidence="2">Okra / Type B1</strain>
    </source>
</reference>
<protein>
    <recommendedName>
        <fullName evidence="3">Transposase</fullName>
    </recommendedName>
</protein>
<dbReference type="EMBL" id="CP000939">
    <property type="protein sequence ID" value="ACA44666.1"/>
    <property type="molecule type" value="Genomic_DNA"/>
</dbReference>